<organism evidence="4 5">
    <name type="scientific">Dioszegia hungarica</name>
    <dbReference type="NCBI Taxonomy" id="4972"/>
    <lineage>
        <taxon>Eukaryota</taxon>
        <taxon>Fungi</taxon>
        <taxon>Dikarya</taxon>
        <taxon>Basidiomycota</taxon>
        <taxon>Agaricomycotina</taxon>
        <taxon>Tremellomycetes</taxon>
        <taxon>Tremellales</taxon>
        <taxon>Bulleribasidiaceae</taxon>
        <taxon>Dioszegia</taxon>
    </lineage>
</organism>
<evidence type="ECO:0000313" key="4">
    <source>
        <dbReference type="EMBL" id="KAI9631770.1"/>
    </source>
</evidence>
<dbReference type="Pfam" id="PF05686">
    <property type="entry name" value="Glyco_transf_90"/>
    <property type="match status" value="1"/>
</dbReference>
<keyword evidence="5" id="KW-1185">Reference proteome</keyword>
<dbReference type="SMART" id="SM00672">
    <property type="entry name" value="CAP10"/>
    <property type="match status" value="1"/>
</dbReference>
<dbReference type="PANTHER" id="PTHR12203:SF118">
    <property type="entry name" value="BETA-1,2-XYLOSYLTRANSFERASE 1"/>
    <property type="match status" value="1"/>
</dbReference>
<dbReference type="RefSeq" id="XP_052941547.1">
    <property type="nucleotide sequence ID" value="XM_053086368.1"/>
</dbReference>
<feature type="region of interest" description="Disordered" evidence="1">
    <location>
        <begin position="52"/>
        <end position="73"/>
    </location>
</feature>
<accession>A0AA38LQF0</accession>
<evidence type="ECO:0000259" key="3">
    <source>
        <dbReference type="SMART" id="SM00672"/>
    </source>
</evidence>
<proteinExistence type="predicted"/>
<feature type="transmembrane region" description="Helical" evidence="2">
    <location>
        <begin position="12"/>
        <end position="32"/>
    </location>
</feature>
<keyword evidence="2" id="KW-0472">Membrane</keyword>
<name>A0AA38LQF0_9TREE</name>
<evidence type="ECO:0000313" key="5">
    <source>
        <dbReference type="Proteomes" id="UP001164286"/>
    </source>
</evidence>
<keyword evidence="2" id="KW-1133">Transmembrane helix</keyword>
<feature type="domain" description="Glycosyl transferase CAP10" evidence="3">
    <location>
        <begin position="328"/>
        <end position="639"/>
    </location>
</feature>
<evidence type="ECO:0000256" key="1">
    <source>
        <dbReference type="SAM" id="MobiDB-lite"/>
    </source>
</evidence>
<gene>
    <name evidence="4" type="ORF">MKK02DRAFT_21147</name>
</gene>
<keyword evidence="2" id="KW-0812">Transmembrane</keyword>
<dbReference type="AlphaFoldDB" id="A0AA38LQF0"/>
<dbReference type="EMBL" id="JAKWFO010000016">
    <property type="protein sequence ID" value="KAI9631770.1"/>
    <property type="molecule type" value="Genomic_DNA"/>
</dbReference>
<reference evidence="4" key="1">
    <citation type="journal article" date="2022" name="G3 (Bethesda)">
        <title>High quality genome of the basidiomycete yeast Dioszegia hungarica PDD-24b-2 isolated from cloud water.</title>
        <authorList>
            <person name="Jarrige D."/>
            <person name="Haridas S."/>
            <person name="Bleykasten-Grosshans C."/>
            <person name="Joly M."/>
            <person name="Nadalig T."/>
            <person name="Sancelme M."/>
            <person name="Vuilleumier S."/>
            <person name="Grigoriev I.V."/>
            <person name="Amato P."/>
            <person name="Bringel F."/>
        </authorList>
    </citation>
    <scope>NUCLEOTIDE SEQUENCE</scope>
    <source>
        <strain evidence="4">PDD-24b-2</strain>
    </source>
</reference>
<dbReference type="InterPro" id="IPR051091">
    <property type="entry name" value="O-Glucosyltr/Glycosyltrsf_90"/>
</dbReference>
<dbReference type="Proteomes" id="UP001164286">
    <property type="component" value="Unassembled WGS sequence"/>
</dbReference>
<dbReference type="GeneID" id="77725569"/>
<sequence length="650" mass="74618">MIRRVPRFRLTRFSLITTLLSLFGVYYLYFAAPAQLPEELLSSPIYHPAGEATPSGGRWARGRQGSGGGGRGEEIGLAYSPDGLVRGWEAAHELIKRAGILPKRERKRVKEVRDTHPIEELMKRGKEKWEALLKSQSKTLPQAVTEYVRRYNRPPPKGFEVWWQFCKKHGVKIVDDYDQIQRDIEPYFALSPAEFRKRAEKLDTQEHSYQISLSPTATPSMTGPRAVSLRGRHLFHLLTPLSTLLPFPLKITVSDHDMGNWLVGDEQLKAARSVIARGGYLDEKELKKYEGKDGTAGKKGMLYACGKGTRGWNVSIERQKGRAWGEEESEITFIHDPYPTYDLCSAPSLLKTHGSHSFDFPRESVLRPLFQLSKFSRDPSLLTTPLEAYSNHTSSTAAAQYTPWDEKTESKLFWRGSSTGDHYSHRKNYDWRDSHRMKLHFLAQSGGANGKGGKKEEDVGLWVKRGREWEWEKWSKGKVVDTYLDVGLTGQPHQCSKEDGTCEEMAAEIDFKPRVAPEQAVQYKYALDVDGNGWSSRFHRLLMSGSMVIKATIYQEWQSDWMIPWYHYVPTQIDYSDLFSILSFFIGPPDGRSRGGNDDLARQIAEQGRQFGIEHWRWEDMQAYMFRLLLEYSRLEADDREEASYKKTYT</sequence>
<comment type="caution">
    <text evidence="4">The sequence shown here is derived from an EMBL/GenBank/DDBJ whole genome shotgun (WGS) entry which is preliminary data.</text>
</comment>
<evidence type="ECO:0000256" key="2">
    <source>
        <dbReference type="SAM" id="Phobius"/>
    </source>
</evidence>
<dbReference type="InterPro" id="IPR006598">
    <property type="entry name" value="CAP10"/>
</dbReference>
<dbReference type="PANTHER" id="PTHR12203">
    <property type="entry name" value="KDEL LYS-ASP-GLU-LEU CONTAINING - RELATED"/>
    <property type="match status" value="1"/>
</dbReference>
<protein>
    <submittedName>
        <fullName evidence="4">Capsular associated protein</fullName>
    </submittedName>
</protein>